<reference evidence="2" key="1">
    <citation type="journal article" date="2020" name="Nature">
        <title>Giant virus diversity and host interactions through global metagenomics.</title>
        <authorList>
            <person name="Schulz F."/>
            <person name="Roux S."/>
            <person name="Paez-Espino D."/>
            <person name="Jungbluth S."/>
            <person name="Walsh D.A."/>
            <person name="Denef V.J."/>
            <person name="McMahon K.D."/>
            <person name="Konstantinidis K.T."/>
            <person name="Eloe-Fadrosh E.A."/>
            <person name="Kyrpides N.C."/>
            <person name="Woyke T."/>
        </authorList>
    </citation>
    <scope>NUCLEOTIDE SEQUENCE</scope>
    <source>
        <strain evidence="2">GVMAG-M-3300009185-36</strain>
    </source>
</reference>
<dbReference type="InterPro" id="IPR011335">
    <property type="entry name" value="Restrct_endonuc-II-like"/>
</dbReference>
<feature type="domain" description="YqaJ viral recombinase" evidence="1">
    <location>
        <begin position="35"/>
        <end position="169"/>
    </location>
</feature>
<dbReference type="InterPro" id="IPR011604">
    <property type="entry name" value="PDDEXK-like_dom_sf"/>
</dbReference>
<dbReference type="InterPro" id="IPR017482">
    <property type="entry name" value="Lambda-type_endonuclease"/>
</dbReference>
<evidence type="ECO:0000259" key="1">
    <source>
        <dbReference type="Pfam" id="PF09588"/>
    </source>
</evidence>
<dbReference type="EMBL" id="MN739048">
    <property type="protein sequence ID" value="QHS85779.1"/>
    <property type="molecule type" value="Genomic_DNA"/>
</dbReference>
<dbReference type="InterPro" id="IPR019080">
    <property type="entry name" value="YqaJ_viral_recombinase"/>
</dbReference>
<dbReference type="AlphaFoldDB" id="A0A6C0B2N3"/>
<dbReference type="CDD" id="cd22343">
    <property type="entry name" value="PDDEXK_lambda_exonuclease-like"/>
    <property type="match status" value="1"/>
</dbReference>
<dbReference type="Gene3D" id="3.90.320.10">
    <property type="match status" value="1"/>
</dbReference>
<dbReference type="Pfam" id="PF09588">
    <property type="entry name" value="YqaJ"/>
    <property type="match status" value="1"/>
</dbReference>
<accession>A0A6C0B2N3</accession>
<name>A0A6C0B2N3_9ZZZZ</name>
<evidence type="ECO:0000313" key="2">
    <source>
        <dbReference type="EMBL" id="QHS85779.1"/>
    </source>
</evidence>
<dbReference type="SUPFAM" id="SSF52980">
    <property type="entry name" value="Restriction endonuclease-like"/>
    <property type="match status" value="1"/>
</dbReference>
<dbReference type="InterPro" id="IPR051703">
    <property type="entry name" value="NF-kappa-B_Signaling_Reg"/>
</dbReference>
<proteinExistence type="predicted"/>
<dbReference type="PANTHER" id="PTHR46609:SF6">
    <property type="entry name" value="EXONUCLEASE, PHAGE-TYPE_RECB, C-TERMINAL DOMAIN-CONTAINING PROTEIN-RELATED"/>
    <property type="match status" value="1"/>
</dbReference>
<dbReference type="PANTHER" id="PTHR46609">
    <property type="entry name" value="EXONUCLEASE, PHAGE-TYPE/RECB, C-TERMINAL DOMAIN-CONTAINING PROTEIN"/>
    <property type="match status" value="1"/>
</dbReference>
<organism evidence="2">
    <name type="scientific">viral metagenome</name>
    <dbReference type="NCBI Taxonomy" id="1070528"/>
    <lineage>
        <taxon>unclassified sequences</taxon>
        <taxon>metagenomes</taxon>
        <taxon>organismal metagenomes</taxon>
    </lineage>
</organism>
<protein>
    <recommendedName>
        <fullName evidence="1">YqaJ viral recombinase domain-containing protein</fullName>
    </recommendedName>
</protein>
<dbReference type="NCBIfam" id="TIGR03033">
    <property type="entry name" value="phage_rel_nuc"/>
    <property type="match status" value="1"/>
</dbReference>
<sequence>MDLTNRNPLIGNTMEERIKFLIEKWGIDDQRTQAWFTKRGEMLTASEIWKSFGDATAAARRELILSKLTPPKKQDGSGVGALIWGTRFEPIAKEIYCFTEKVTLVDLSCVQHPEHAFLGASPDGLILTTDERNGRLIELKCPISRQFNDDTPIPDAYYHQMQLQMECTGLVECDYVEMQFKTMNYSEWSVSDVAFKSCFAVDSEGNVKYRHITDPRTVHEWQVDILENPMEWQILYWVLVQKRQKLTLKDPDWMPTHFPEMKATWDEIVLHRDAGTVPAVREKPILVL</sequence>